<accession>A0AAW1TWG3</accession>
<evidence type="ECO:0000256" key="11">
    <source>
        <dbReference type="SAM" id="MobiDB-lite"/>
    </source>
</evidence>
<comment type="subcellular location">
    <subcellularLocation>
        <location evidence="1">Nucleus speckle</location>
    </subcellularLocation>
    <subcellularLocation>
        <location evidence="2">Nucleus</location>
        <location evidence="2">Cajal body</location>
    </subcellularLocation>
</comment>
<dbReference type="Gene3D" id="2.30.30.140">
    <property type="match status" value="1"/>
</dbReference>
<dbReference type="SMART" id="SM01161">
    <property type="entry name" value="DUF1767"/>
    <property type="match status" value="1"/>
</dbReference>
<keyword evidence="5" id="KW-0747">Spliceosome</keyword>
<dbReference type="InterPro" id="IPR010304">
    <property type="entry name" value="SMN_Tudor"/>
</dbReference>
<evidence type="ECO:0000313" key="13">
    <source>
        <dbReference type="EMBL" id="KAK9873058.1"/>
    </source>
</evidence>
<dbReference type="Pfam" id="PF06003">
    <property type="entry name" value="SMN_Tudor"/>
    <property type="match status" value="1"/>
</dbReference>
<evidence type="ECO:0000313" key="14">
    <source>
        <dbReference type="Proteomes" id="UP001431783"/>
    </source>
</evidence>
<evidence type="ECO:0000256" key="5">
    <source>
        <dbReference type="ARBA" id="ARBA00022728"/>
    </source>
</evidence>
<dbReference type="EMBL" id="JARQZJ010000015">
    <property type="protein sequence ID" value="KAK9873058.1"/>
    <property type="molecule type" value="Genomic_DNA"/>
</dbReference>
<comment type="caution">
    <text evidence="13">The sequence shown here is derived from an EMBL/GenBank/DDBJ whole genome shotgun (WGS) entry which is preliminary data.</text>
</comment>
<dbReference type="AlphaFoldDB" id="A0AAW1TWG3"/>
<evidence type="ECO:0000256" key="6">
    <source>
        <dbReference type="ARBA" id="ARBA00023187"/>
    </source>
</evidence>
<evidence type="ECO:0000256" key="8">
    <source>
        <dbReference type="ARBA" id="ARBA00037618"/>
    </source>
</evidence>
<gene>
    <name evidence="13" type="ORF">WA026_020791</name>
</gene>
<comment type="function">
    <text evidence="8">Involved in spliceosome assembly.</text>
</comment>
<dbReference type="InterPro" id="IPR042470">
    <property type="entry name" value="RMI1_N_C_sf"/>
</dbReference>
<keyword evidence="6" id="KW-0508">mRNA splicing</keyword>
<dbReference type="GO" id="GO:0008380">
    <property type="term" value="P:RNA splicing"/>
    <property type="evidence" value="ECO:0007669"/>
    <property type="project" value="UniProtKB-KW"/>
</dbReference>
<feature type="domain" description="Tudor" evidence="12">
    <location>
        <begin position="551"/>
        <end position="609"/>
    </location>
</feature>
<keyword evidence="7" id="KW-0539">Nucleus</keyword>
<feature type="compositionally biased region" description="Basic and acidic residues" evidence="11">
    <location>
        <begin position="257"/>
        <end position="273"/>
    </location>
</feature>
<evidence type="ECO:0000256" key="7">
    <source>
        <dbReference type="ARBA" id="ARBA00023242"/>
    </source>
</evidence>
<dbReference type="PANTHER" id="PTHR13681:SF24">
    <property type="entry name" value="TUDOR DOMAIN-CONTAINING PROTEIN 3"/>
    <property type="match status" value="1"/>
</dbReference>
<evidence type="ECO:0000256" key="1">
    <source>
        <dbReference type="ARBA" id="ARBA00004324"/>
    </source>
</evidence>
<feature type="region of interest" description="Disordered" evidence="11">
    <location>
        <begin position="252"/>
        <end position="273"/>
    </location>
</feature>
<dbReference type="GO" id="GO:0006397">
    <property type="term" value="P:mRNA processing"/>
    <property type="evidence" value="ECO:0007669"/>
    <property type="project" value="UniProtKB-KW"/>
</dbReference>
<evidence type="ECO:0000256" key="3">
    <source>
        <dbReference type="ARBA" id="ARBA00005371"/>
    </source>
</evidence>
<dbReference type="GO" id="GO:0016607">
    <property type="term" value="C:nuclear speck"/>
    <property type="evidence" value="ECO:0007669"/>
    <property type="project" value="UniProtKB-SubCell"/>
</dbReference>
<evidence type="ECO:0000256" key="2">
    <source>
        <dbReference type="ARBA" id="ARBA00004408"/>
    </source>
</evidence>
<keyword evidence="4" id="KW-0507">mRNA processing</keyword>
<dbReference type="GO" id="GO:0005737">
    <property type="term" value="C:cytoplasm"/>
    <property type="evidence" value="ECO:0007669"/>
    <property type="project" value="InterPro"/>
</dbReference>
<dbReference type="GO" id="GO:0005681">
    <property type="term" value="C:spliceosomal complex"/>
    <property type="evidence" value="ECO:0007669"/>
    <property type="project" value="UniProtKB-KW"/>
</dbReference>
<reference evidence="13 14" key="1">
    <citation type="submission" date="2023-03" db="EMBL/GenBank/DDBJ databases">
        <title>Genome insight into feeding habits of ladybird beetles.</title>
        <authorList>
            <person name="Li H.-S."/>
            <person name="Huang Y.-H."/>
            <person name="Pang H."/>
        </authorList>
    </citation>
    <scope>NUCLEOTIDE SEQUENCE [LARGE SCALE GENOMIC DNA]</scope>
    <source>
        <strain evidence="13">SYSU_2023b</strain>
        <tissue evidence="13">Whole body</tissue>
    </source>
</reference>
<dbReference type="GO" id="GO:0015030">
    <property type="term" value="C:Cajal body"/>
    <property type="evidence" value="ECO:0007669"/>
    <property type="project" value="UniProtKB-SubCell"/>
</dbReference>
<dbReference type="InterPro" id="IPR013894">
    <property type="entry name" value="RMI1_OB"/>
</dbReference>
<keyword evidence="14" id="KW-1185">Reference proteome</keyword>
<organism evidence="13 14">
    <name type="scientific">Henosepilachna vigintioctopunctata</name>
    <dbReference type="NCBI Taxonomy" id="420089"/>
    <lineage>
        <taxon>Eukaryota</taxon>
        <taxon>Metazoa</taxon>
        <taxon>Ecdysozoa</taxon>
        <taxon>Arthropoda</taxon>
        <taxon>Hexapoda</taxon>
        <taxon>Insecta</taxon>
        <taxon>Pterygota</taxon>
        <taxon>Neoptera</taxon>
        <taxon>Endopterygota</taxon>
        <taxon>Coleoptera</taxon>
        <taxon>Polyphaga</taxon>
        <taxon>Cucujiformia</taxon>
        <taxon>Coccinelloidea</taxon>
        <taxon>Coccinellidae</taxon>
        <taxon>Epilachninae</taxon>
        <taxon>Epilachnini</taxon>
        <taxon>Henosepilachna</taxon>
    </lineage>
</organism>
<sequence>MEYVFYKFRTWNISPEGFKLISENNTITDRNILLRNSLNADLKDIASPVLKTELSKNQINELVLQIQKIRNISAPKANEDSQSAPRMLKLILTDGENYAPAIEFSNISSISRERTPPGTKILLNKVKILNGFLILNPDNTKLLGGTVAHLFDKWELAKSVQHNRRPTVVSDGPPSWVDFGCEILSSVDETKETTNKSKDPPKDSLEFEVLRQGAIAEATTGAVRKVFGGCAKKFVPDDHKIEHNKVKYDMGRGYSKNKKEVRSTKEDTEGKLQKPSDKVSLFDFLENKLNITETISDNQLKSIELNKEYNSRLTQDLKKNTYKTYPNKKGSFQKSDYYNYSERNYDSHRDSRKDYTPKYETIKNHHYNSNSGESIKDKNKNFYMGERDSNKYIQKDLPLQKGIHSEHFNETHEYNTNKYGSIKEHHFMKDSNSTGKNVNIKEDNFAYSKRTYPKIENNESHNQFSRNSRFAGNEEKKINDSWHYRAPEKFNNMNQSMDMQVDNVSESLNKMSMSSNFASRTLRQHLNLNAKNPSTPQKISSHNDENGDHKEWVIGNECLAKYWEDEKFYPAKITASTATTFVVQFKGYGNIEEILKTDCMSLRRREKWDDKRQHKGTLEFRRNPEKPRPQ</sequence>
<dbReference type="SUPFAM" id="SSF63748">
    <property type="entry name" value="Tudor/PWWP/MBT"/>
    <property type="match status" value="1"/>
</dbReference>
<evidence type="ECO:0000256" key="10">
    <source>
        <dbReference type="ARBA" id="ARBA00042567"/>
    </source>
</evidence>
<proteinExistence type="inferred from homology"/>
<evidence type="ECO:0000259" key="12">
    <source>
        <dbReference type="PROSITE" id="PS50304"/>
    </source>
</evidence>
<dbReference type="SMART" id="SM00333">
    <property type="entry name" value="TUDOR"/>
    <property type="match status" value="1"/>
</dbReference>
<feature type="region of interest" description="Disordered" evidence="11">
    <location>
        <begin position="605"/>
        <end position="630"/>
    </location>
</feature>
<evidence type="ECO:0000256" key="9">
    <source>
        <dbReference type="ARBA" id="ARBA00041083"/>
    </source>
</evidence>
<name>A0AAW1TWG3_9CUCU</name>
<dbReference type="Proteomes" id="UP001431783">
    <property type="component" value="Unassembled WGS sequence"/>
</dbReference>
<dbReference type="PROSITE" id="PS50304">
    <property type="entry name" value="TUDOR"/>
    <property type="match status" value="1"/>
</dbReference>
<dbReference type="PANTHER" id="PTHR13681">
    <property type="entry name" value="SURVIVAL OF MOTOR NEURON-RELATED-SPLICING FACTOR 30-RELATED"/>
    <property type="match status" value="1"/>
</dbReference>
<dbReference type="InterPro" id="IPR002999">
    <property type="entry name" value="Tudor"/>
</dbReference>
<comment type="similarity">
    <text evidence="3">Belongs to the SMN family.</text>
</comment>
<dbReference type="Pfam" id="PF08585">
    <property type="entry name" value="RMI1_N_C"/>
    <property type="match status" value="1"/>
</dbReference>
<evidence type="ECO:0000256" key="4">
    <source>
        <dbReference type="ARBA" id="ARBA00022664"/>
    </source>
</evidence>
<dbReference type="GO" id="GO:0003723">
    <property type="term" value="F:RNA binding"/>
    <property type="evidence" value="ECO:0007669"/>
    <property type="project" value="InterPro"/>
</dbReference>
<dbReference type="Gene3D" id="2.40.50.770">
    <property type="entry name" value="RecQ-mediated genome instability protein Rmi1, C-terminal domain"/>
    <property type="match status" value="1"/>
</dbReference>
<protein>
    <recommendedName>
        <fullName evidence="9">Survival of motor neuron-related-splicing factor 30</fullName>
    </recommendedName>
    <alternativeName>
        <fullName evidence="10">Survival motor neuron domain-containing protein 1</fullName>
    </alternativeName>
</protein>